<dbReference type="RefSeq" id="WP_340238574.1">
    <property type="nucleotide sequence ID" value="NZ_JBBEWC010000010.1"/>
</dbReference>
<dbReference type="PROSITE" id="PS51820">
    <property type="entry name" value="PA14"/>
    <property type="match status" value="1"/>
</dbReference>
<dbReference type="Gene3D" id="2.40.10.10">
    <property type="entry name" value="Trypsin-like serine proteases"/>
    <property type="match status" value="2"/>
</dbReference>
<proteinExistence type="predicted"/>
<evidence type="ECO:0000256" key="1">
    <source>
        <dbReference type="SAM" id="Phobius"/>
    </source>
</evidence>
<dbReference type="InterPro" id="IPR043504">
    <property type="entry name" value="Peptidase_S1_PA_chymotrypsin"/>
</dbReference>
<evidence type="ECO:0000313" key="4">
    <source>
        <dbReference type="Proteomes" id="UP001597510"/>
    </source>
</evidence>
<dbReference type="InterPro" id="IPR044023">
    <property type="entry name" value="Ig_7"/>
</dbReference>
<dbReference type="Proteomes" id="UP001597510">
    <property type="component" value="Unassembled WGS sequence"/>
</dbReference>
<dbReference type="SUPFAM" id="SSF56988">
    <property type="entry name" value="Anthrax protective antigen"/>
    <property type="match status" value="1"/>
</dbReference>
<keyword evidence="1" id="KW-0472">Membrane</keyword>
<dbReference type="InterPro" id="IPR022409">
    <property type="entry name" value="PKD/Chitinase_dom"/>
</dbReference>
<feature type="domain" description="PA14" evidence="2">
    <location>
        <begin position="144"/>
        <end position="304"/>
    </location>
</feature>
<dbReference type="SMART" id="SM00758">
    <property type="entry name" value="PA14"/>
    <property type="match status" value="1"/>
</dbReference>
<evidence type="ECO:0000313" key="3">
    <source>
        <dbReference type="EMBL" id="MFD2524069.1"/>
    </source>
</evidence>
<dbReference type="Pfam" id="PF13573">
    <property type="entry name" value="SprB"/>
    <property type="match status" value="3"/>
</dbReference>
<dbReference type="EMBL" id="JBHULC010000039">
    <property type="protein sequence ID" value="MFD2524069.1"/>
    <property type="molecule type" value="Genomic_DNA"/>
</dbReference>
<accession>A0ABW5JDB7</accession>
<dbReference type="InterPro" id="IPR011658">
    <property type="entry name" value="PA14_dom"/>
</dbReference>
<name>A0ABW5JDB7_9BACT</name>
<dbReference type="SMART" id="SM00089">
    <property type="entry name" value="PKD"/>
    <property type="match status" value="9"/>
</dbReference>
<dbReference type="InterPro" id="IPR025667">
    <property type="entry name" value="SprB_repeat"/>
</dbReference>
<gene>
    <name evidence="3" type="ORF">ACFSR2_24420</name>
</gene>
<sequence length="2700" mass="277675">MPCVIENTYCSPEFNNLKRSLFWPTYVNYKRAIGLYVYIFLSFVSSVFAQNTLLSNTNHTLLSANSNFELSGQTVASLENKAAIDRNVYTESNKYLSNNTNPGFEIKTNKVVANLPLSLTLSKTDPTCGGSNGSITVTGKGGVLGMRSITGQAWLGISGTAVSNLTSNSNYPNSPSYNTALTSMEAPVNITDNFGGRIIGYLAPEITGTYYFWIASDDNGELWLSTNESAANKTRIASHTSYTGFQEWNKFPSQKSAAISLQAGKIYYIEAIYKEGGGDDHVSVGWAKPGESTTVPSEVIPADAIRPYTSAGLTTPTYQYKIGNGTFQNSNVFSGLAAGTYTVTIQDVYGATATSNITLANTTPSATANNNGPVCVGQTLSLTATVSQTASSYRWVGPGPGTNGFTSSTQNPNRGSATTDMSGIYTLTVTFSACAATVTSTTSVTVSSANAPSTTSDSRCGAGTVTLSADGCSGTYNWYSAQTGGTFLGSGSDFNTPSIVATTTYYVECKVGSCISTRTAATATVKTAVSASATGDTECEGSTINLSAGGGNAYSWAGPNGFSSNLQSPSISGATPAMSGAYTVTVTNTSSGCTDTAIANVVVNPIPVPIGADVARCGNGTVTLTATGCSNGVYSWYNSPTTANSLATGATYTTQSLSAPSTTYYVACTLNACTSTTRTPIKAIITSTPGAPSVVSGERCGTGSVRLTASGCSGTYNWYTTATGGSSIGAGGTFNTPSISTTTSYYVECNFGCPSTRTEVKATINPTPSAGAIGDTECEGTAITLEASGGGLYSWVGPKNFVSSAQKPTIPAATADRAGIYTVTVTDAKGCTATATARVVINPIPEAPAVVDVSRCGPGTVLLKATGCTGGVYRWYVNSTTSTILVTGDTYTTPTLSVDATYFVSCTQNSCESSTRNAIKAIITPVPDAPTTNAIERCGTGPVTLTADGCAGIVEWYEAASGGLSIGIGNYITSSLAAPATNSTSQANTKTYYAGCNVDGCRSTTRTPLVVTIKRLPTATASNTGQHCVGTTFKLLGGGTNAESYSWSGPNGFSSSEQSPIVYGALPAMGGIYTLTVTAANGCTATATTNLVINNNCNSACPTPIAVTPNNPSACTGTNSTNGYIFVTEYSAGPYYQNSLDGINWFDSEKTYSGLSVGYYTVFIRDKTSKIICRTIAITLTSANSSYFTAGTPTPATDCAATNGSIKLEGVTGTDNVSWISSTSRNFVKVSSLSPSNTISNLAPGDYYVVVSRGNNPLCYSERKIEVKNSGTACPPGLCTQAKSTNLFPGGDFGSGNTTMGPPLTPGETQYSFAPMNCDSPNDGNYTITNTTDCNGAGRKVFTTWDVLRQDHTPGDVNGYMMIVNASYNPDIVIERTVTNLCPNTRYEYSLWIYNICPAADQAGCTIKPNLTFLIDGVGKYTTGDITAAGWQQVGFTFTTGNTTTSTFSIRNNATGGNGNDWAIDDISIIQCLPTIAQSANITRCIGAAGPTISAIVTDANKQYTYYKWQESADGGISWTDLTNSTVGTFGANSTYTVTLTLPTITAAMNGRKYRIVVGTSTANLNNSSCSFNGNETTLTVPTISINISGNLSICASGSTTLTASASGGNSPYTYTWSNSLGTGASKTVTVSSSTTYTVTARDANSCSATASARVVVTPLPNAPTAVNASKCGAGTVELGATGCSGTVNWYASETGTSIVATGANYTTPSISVSTTYYVNCTVNGCVSASRTPVVATINDIPNATAGGDVQCAGSTINLSASGGNTYDWTGPAGFRSSVQNPAIANATNAMAGIYTVTVISAEGCSATATASVTVNPAPTPNISGTTSICEGQSTTLTATGGNSYLWSTGETTTSINVNPTTSTTYTLTAYTSNSSYANLVTGQTIFNAANFSYINSTASYAGPQSLFDGIDNLNADTFHATRKTNGQDWGIGYKLGSEYLITSLSLDARNDCCTDRAKGGVMQVWKNGSMVYQSSVVNGAGNSIISASPVPNVLGDEVRYIFLNGANTSSGETTLNFAEWIIGGAKVCAATKQVTVTVNSKPNATAVSNSPVCVGKTISLTASGGTTYQWSGPNGFSLSGATASINNATISTHAGIYTVTVTNASGCTATATTNVVINALPEITITSNSPVCAGQTLTFTATGGTTYSWTGPNGFASSLPNPSISSASSIHSGTYIVTVTNANSCTATASIIIQQPNALTAAITGTNVNCNGGNNGNATVMPSGGTAPYTYQWSNNAGTSATANNLTARVYTVTVTDSKNCTATATINITQPPVLTSTIVGTNVNCNGGNNGSATVTPSGGTAPYAYQWSNNAGTSATANNLSARIYTVTITDSKGCTATATINITQPPVLTSTIVGTNVNCNGGNNGSATVTPSGGTSPYTYQWSNNVGTSATANNLTARVYTVTVTDAKNCIATATINITQPDALVATANSNSPVCVGQTLTLTASGSTNYSWKGPNGYSSQSQNSGIDKVTSVAAGIYTVTVSNAIGCNVTATVNVVIYDLPQAPTVTGASRCDAGSLTLRADGCAGGVIQWYDAQIGGNMLGTGITFATTTLTQSTFYFASCFTNNCSSPSRTAGLARINSAPNAELIPVNSTCIASNPRNDARLLLNKYRNNDQYSYNIGEAYDSAMASAFVTIPTGGLVPASSLPNPTGNSQAYTVRIKNADGCTIDRTVILTKQCDGCVQDYCPPAIISASR</sequence>
<feature type="transmembrane region" description="Helical" evidence="1">
    <location>
        <begin position="35"/>
        <end position="54"/>
    </location>
</feature>
<reference evidence="4" key="1">
    <citation type="journal article" date="2019" name="Int. J. Syst. Evol. Microbiol.">
        <title>The Global Catalogue of Microorganisms (GCM) 10K type strain sequencing project: providing services to taxonomists for standard genome sequencing and annotation.</title>
        <authorList>
            <consortium name="The Broad Institute Genomics Platform"/>
            <consortium name="The Broad Institute Genome Sequencing Center for Infectious Disease"/>
            <person name="Wu L."/>
            <person name="Ma J."/>
        </authorList>
    </citation>
    <scope>NUCLEOTIDE SEQUENCE [LARGE SCALE GENOMIC DNA]</scope>
    <source>
        <strain evidence="4">KCTC 52344</strain>
    </source>
</reference>
<dbReference type="Pfam" id="PF07691">
    <property type="entry name" value="PA14"/>
    <property type="match status" value="1"/>
</dbReference>
<dbReference type="Pfam" id="PF19081">
    <property type="entry name" value="Ig_7"/>
    <property type="match status" value="7"/>
</dbReference>
<dbReference type="InterPro" id="IPR037524">
    <property type="entry name" value="PA14/GLEYA"/>
</dbReference>
<dbReference type="Gene3D" id="2.60.40.10">
    <property type="entry name" value="Immunoglobulins"/>
    <property type="match status" value="9"/>
</dbReference>
<dbReference type="InterPro" id="IPR013783">
    <property type="entry name" value="Ig-like_fold"/>
</dbReference>
<keyword evidence="1" id="KW-0812">Transmembrane</keyword>
<keyword evidence="4" id="KW-1185">Reference proteome</keyword>
<evidence type="ECO:0000259" key="2">
    <source>
        <dbReference type="PROSITE" id="PS51820"/>
    </source>
</evidence>
<dbReference type="SMART" id="SM00409">
    <property type="entry name" value="IG"/>
    <property type="match status" value="6"/>
</dbReference>
<comment type="caution">
    <text evidence="3">The sequence shown here is derived from an EMBL/GenBank/DDBJ whole genome shotgun (WGS) entry which is preliminary data.</text>
</comment>
<dbReference type="Gene3D" id="2.60.120.260">
    <property type="entry name" value="Galactose-binding domain-like"/>
    <property type="match status" value="2"/>
</dbReference>
<dbReference type="InterPro" id="IPR003599">
    <property type="entry name" value="Ig_sub"/>
</dbReference>
<keyword evidence="1" id="KW-1133">Transmembrane helix</keyword>
<organism evidence="3 4">
    <name type="scientific">Emticicia soli</name>
    <dbReference type="NCBI Taxonomy" id="2027878"/>
    <lineage>
        <taxon>Bacteria</taxon>
        <taxon>Pseudomonadati</taxon>
        <taxon>Bacteroidota</taxon>
        <taxon>Cytophagia</taxon>
        <taxon>Cytophagales</taxon>
        <taxon>Leadbetterellaceae</taxon>
        <taxon>Emticicia</taxon>
    </lineage>
</organism>
<dbReference type="Gene3D" id="3.90.182.10">
    <property type="entry name" value="Toxin - Anthrax Protective Antigen,domain 1"/>
    <property type="match status" value="1"/>
</dbReference>
<protein>
    <submittedName>
        <fullName evidence="3">PA14 domain-containing protein</fullName>
    </submittedName>
</protein>